<dbReference type="EMBL" id="AP005881">
    <property type="protein sequence ID" value="BAD29446.1"/>
    <property type="molecule type" value="Genomic_DNA"/>
</dbReference>
<gene>
    <name evidence="3" type="primary">OSJNBb0057I13.30</name>
</gene>
<dbReference type="Pfam" id="PF00443">
    <property type="entry name" value="UCH"/>
    <property type="match status" value="1"/>
</dbReference>
<feature type="region of interest" description="Disordered" evidence="1">
    <location>
        <begin position="1"/>
        <end position="33"/>
    </location>
</feature>
<dbReference type="GO" id="GO:0004843">
    <property type="term" value="F:cysteine-type deubiquitinase activity"/>
    <property type="evidence" value="ECO:0007669"/>
    <property type="project" value="InterPro"/>
</dbReference>
<feature type="compositionally biased region" description="Basic and acidic residues" evidence="1">
    <location>
        <begin position="310"/>
        <end position="320"/>
    </location>
</feature>
<dbReference type="SUPFAM" id="SSF54001">
    <property type="entry name" value="Cysteine proteinases"/>
    <property type="match status" value="1"/>
</dbReference>
<dbReference type="InterPro" id="IPR038765">
    <property type="entry name" value="Papain-like_cys_pep_sf"/>
</dbReference>
<dbReference type="GO" id="GO:0016579">
    <property type="term" value="P:protein deubiquitination"/>
    <property type="evidence" value="ECO:0007669"/>
    <property type="project" value="InterPro"/>
</dbReference>
<evidence type="ECO:0000259" key="2">
    <source>
        <dbReference type="Pfam" id="PF00443"/>
    </source>
</evidence>
<name>Q6EPH4_ORYSJ</name>
<protein>
    <recommendedName>
        <fullName evidence="2">Peptidase C19 ubiquitin carboxyl-terminal hydrolase domain-containing protein</fullName>
    </recommendedName>
</protein>
<feature type="domain" description="Peptidase C19 ubiquitin carboxyl-terminal hydrolase" evidence="2">
    <location>
        <begin position="113"/>
        <end position="155"/>
    </location>
</feature>
<feature type="compositionally biased region" description="Basic residues" evidence="1">
    <location>
        <begin position="295"/>
        <end position="309"/>
    </location>
</feature>
<accession>Q6EPH4</accession>
<feature type="compositionally biased region" description="Polar residues" evidence="1">
    <location>
        <begin position="1"/>
        <end position="15"/>
    </location>
</feature>
<dbReference type="InterPro" id="IPR001394">
    <property type="entry name" value="Peptidase_C19_UCH"/>
</dbReference>
<proteinExistence type="predicted"/>
<feature type="region of interest" description="Disordered" evidence="1">
    <location>
        <begin position="47"/>
        <end position="86"/>
    </location>
</feature>
<dbReference type="PANTHER" id="PTHR21646:SF68">
    <property type="entry name" value="UBIQUITIN CARBOXYL-TERMINAL HYDROLASE"/>
    <property type="match status" value="1"/>
</dbReference>
<feature type="compositionally biased region" description="Basic and acidic residues" evidence="1">
    <location>
        <begin position="349"/>
        <end position="377"/>
    </location>
</feature>
<evidence type="ECO:0000256" key="1">
    <source>
        <dbReference type="SAM" id="MobiDB-lite"/>
    </source>
</evidence>
<feature type="compositionally biased region" description="Gly residues" evidence="1">
    <location>
        <begin position="324"/>
        <end position="333"/>
    </location>
</feature>
<evidence type="ECO:0000313" key="3">
    <source>
        <dbReference type="EMBL" id="BAD29446.1"/>
    </source>
</evidence>
<dbReference type="PANTHER" id="PTHR21646">
    <property type="entry name" value="UBIQUITIN CARBOXYL-TERMINAL HYDROLASE"/>
    <property type="match status" value="1"/>
</dbReference>
<organism evidence="3 4">
    <name type="scientific">Oryza sativa subsp. japonica</name>
    <name type="common">Rice</name>
    <dbReference type="NCBI Taxonomy" id="39947"/>
    <lineage>
        <taxon>Eukaryota</taxon>
        <taxon>Viridiplantae</taxon>
        <taxon>Streptophyta</taxon>
        <taxon>Embryophyta</taxon>
        <taxon>Tracheophyta</taxon>
        <taxon>Spermatophyta</taxon>
        <taxon>Magnoliopsida</taxon>
        <taxon>Liliopsida</taxon>
        <taxon>Poales</taxon>
        <taxon>Poaceae</taxon>
        <taxon>BOP clade</taxon>
        <taxon>Oryzoideae</taxon>
        <taxon>Oryzeae</taxon>
        <taxon>Oryzinae</taxon>
        <taxon>Oryza</taxon>
        <taxon>Oryza sativa</taxon>
    </lineage>
</organism>
<dbReference type="InterPro" id="IPR050185">
    <property type="entry name" value="Ub_carboxyl-term_hydrolase"/>
</dbReference>
<reference evidence="4" key="2">
    <citation type="journal article" date="2008" name="Nucleic Acids Res.">
        <title>The rice annotation project database (RAP-DB): 2008 update.</title>
        <authorList>
            <consortium name="The rice annotation project (RAP)"/>
        </authorList>
    </citation>
    <scope>GENOME REANNOTATION</scope>
    <source>
        <strain evidence="4">cv. Nipponbare</strain>
    </source>
</reference>
<reference evidence="4" key="1">
    <citation type="journal article" date="2005" name="Nature">
        <title>The map-based sequence of the rice genome.</title>
        <authorList>
            <consortium name="International rice genome sequencing project (IRGSP)"/>
            <person name="Matsumoto T."/>
            <person name="Wu J."/>
            <person name="Kanamori H."/>
            <person name="Katayose Y."/>
            <person name="Fujisawa M."/>
            <person name="Namiki N."/>
            <person name="Mizuno H."/>
            <person name="Yamamoto K."/>
            <person name="Antonio B.A."/>
            <person name="Baba T."/>
            <person name="Sakata K."/>
            <person name="Nagamura Y."/>
            <person name="Aoki H."/>
            <person name="Arikawa K."/>
            <person name="Arita K."/>
            <person name="Bito T."/>
            <person name="Chiden Y."/>
            <person name="Fujitsuka N."/>
            <person name="Fukunaka R."/>
            <person name="Hamada M."/>
            <person name="Harada C."/>
            <person name="Hayashi A."/>
            <person name="Hijishita S."/>
            <person name="Honda M."/>
            <person name="Hosokawa S."/>
            <person name="Ichikawa Y."/>
            <person name="Idonuma A."/>
            <person name="Iijima M."/>
            <person name="Ikeda M."/>
            <person name="Ikeno M."/>
            <person name="Ito K."/>
            <person name="Ito S."/>
            <person name="Ito T."/>
            <person name="Ito Y."/>
            <person name="Ito Y."/>
            <person name="Iwabuchi A."/>
            <person name="Kamiya K."/>
            <person name="Karasawa W."/>
            <person name="Kurita K."/>
            <person name="Katagiri S."/>
            <person name="Kikuta A."/>
            <person name="Kobayashi H."/>
            <person name="Kobayashi N."/>
            <person name="Machita K."/>
            <person name="Maehara T."/>
            <person name="Masukawa M."/>
            <person name="Mizubayashi T."/>
            <person name="Mukai Y."/>
            <person name="Nagasaki H."/>
            <person name="Nagata Y."/>
            <person name="Naito S."/>
            <person name="Nakashima M."/>
            <person name="Nakama Y."/>
            <person name="Nakamichi Y."/>
            <person name="Nakamura M."/>
            <person name="Meguro A."/>
            <person name="Negishi M."/>
            <person name="Ohta I."/>
            <person name="Ohta T."/>
            <person name="Okamoto M."/>
            <person name="Ono N."/>
            <person name="Saji S."/>
            <person name="Sakaguchi M."/>
            <person name="Sakai K."/>
            <person name="Shibata M."/>
            <person name="Shimokawa T."/>
            <person name="Song J."/>
            <person name="Takazaki Y."/>
            <person name="Terasawa K."/>
            <person name="Tsugane M."/>
            <person name="Tsuji K."/>
            <person name="Ueda S."/>
            <person name="Waki K."/>
            <person name="Yamagata H."/>
            <person name="Yamamoto M."/>
            <person name="Yamamoto S."/>
            <person name="Yamane H."/>
            <person name="Yoshiki S."/>
            <person name="Yoshihara R."/>
            <person name="Yukawa K."/>
            <person name="Zhong H."/>
            <person name="Yano M."/>
            <person name="Yuan Q."/>
            <person name="Ouyang S."/>
            <person name="Liu J."/>
            <person name="Jones K.M."/>
            <person name="Gansberger K."/>
            <person name="Moffat K."/>
            <person name="Hill J."/>
            <person name="Bera J."/>
            <person name="Fadrosh D."/>
            <person name="Jin S."/>
            <person name="Johri S."/>
            <person name="Kim M."/>
            <person name="Overton L."/>
            <person name="Reardon M."/>
            <person name="Tsitrin T."/>
            <person name="Vuong H."/>
            <person name="Weaver B."/>
            <person name="Ciecko A."/>
            <person name="Tallon L."/>
            <person name="Jackson J."/>
            <person name="Pai G."/>
            <person name="Aken S.V."/>
            <person name="Utterback T."/>
            <person name="Reidmuller S."/>
            <person name="Feldblyum T."/>
            <person name="Hsiao J."/>
            <person name="Zismann V."/>
            <person name="Iobst S."/>
            <person name="de Vazeille A.R."/>
            <person name="Buell C.R."/>
            <person name="Ying K."/>
            <person name="Li Y."/>
            <person name="Lu T."/>
            <person name="Huang Y."/>
            <person name="Zhao Q."/>
            <person name="Feng Q."/>
            <person name="Zhang L."/>
            <person name="Zhu J."/>
            <person name="Weng Q."/>
            <person name="Mu J."/>
            <person name="Lu Y."/>
            <person name="Fan D."/>
            <person name="Liu Y."/>
            <person name="Guan J."/>
            <person name="Zhang Y."/>
            <person name="Yu S."/>
            <person name="Liu X."/>
            <person name="Zhang Y."/>
            <person name="Hong G."/>
            <person name="Han B."/>
            <person name="Choisne N."/>
            <person name="Demange N."/>
            <person name="Orjeda G."/>
            <person name="Samain S."/>
            <person name="Cattolico L."/>
            <person name="Pelletier E."/>
            <person name="Couloux A."/>
            <person name="Segurens B."/>
            <person name="Wincker P."/>
            <person name="D'Hont A."/>
            <person name="Scarpelli C."/>
            <person name="Weissenbach J."/>
            <person name="Salanoubat M."/>
            <person name="Quetier F."/>
            <person name="Yu Y."/>
            <person name="Kim H.R."/>
            <person name="Rambo T."/>
            <person name="Currie J."/>
            <person name="Collura K."/>
            <person name="Luo M."/>
            <person name="Yang T."/>
            <person name="Ammiraju J.S.S."/>
            <person name="Engler F."/>
            <person name="Soderlund C."/>
            <person name="Wing R.A."/>
            <person name="Palmer L.E."/>
            <person name="de la Bastide M."/>
            <person name="Spiegel L."/>
            <person name="Nascimento L."/>
            <person name="Zutavern T."/>
            <person name="O'Shaughnessy A."/>
            <person name="Dike S."/>
            <person name="Dedhia N."/>
            <person name="Preston R."/>
            <person name="Balija V."/>
            <person name="McCombie W.R."/>
            <person name="Chow T."/>
            <person name="Chen H."/>
            <person name="Chung M."/>
            <person name="Chen C."/>
            <person name="Shaw J."/>
            <person name="Wu H."/>
            <person name="Hsiao K."/>
            <person name="Chao Y."/>
            <person name="Chu M."/>
            <person name="Cheng C."/>
            <person name="Hour A."/>
            <person name="Lee P."/>
            <person name="Lin S."/>
            <person name="Lin Y."/>
            <person name="Liou J."/>
            <person name="Liu S."/>
            <person name="Hsing Y."/>
            <person name="Raghuvanshi S."/>
            <person name="Mohanty A."/>
            <person name="Bharti A.K."/>
            <person name="Gaur A."/>
            <person name="Gupta V."/>
            <person name="Kumar D."/>
            <person name="Ravi V."/>
            <person name="Vij S."/>
            <person name="Kapur A."/>
            <person name="Khurana P."/>
            <person name="Khurana P."/>
            <person name="Khurana J.P."/>
            <person name="Tyagi A.K."/>
            <person name="Gaikwad K."/>
            <person name="Singh A."/>
            <person name="Dalal V."/>
            <person name="Srivastava S."/>
            <person name="Dixit A."/>
            <person name="Pal A.K."/>
            <person name="Ghazi I.A."/>
            <person name="Yadav M."/>
            <person name="Pandit A."/>
            <person name="Bhargava A."/>
            <person name="Sureshbabu K."/>
            <person name="Batra K."/>
            <person name="Sharma T.R."/>
            <person name="Mohapatra T."/>
            <person name="Singh N.K."/>
            <person name="Messing J."/>
            <person name="Nelson A.B."/>
            <person name="Fuks G."/>
            <person name="Kavchok S."/>
            <person name="Keizer G."/>
            <person name="Linton E."/>
            <person name="Llaca V."/>
            <person name="Song R."/>
            <person name="Tanyolac B."/>
            <person name="Young S."/>
            <person name="Ho-Il K."/>
            <person name="Hahn J.H."/>
            <person name="Sangsakoo G."/>
            <person name="Vanavichit A."/>
            <person name="de Mattos Luiz.A.T."/>
            <person name="Zimmer P.D."/>
            <person name="Malone G."/>
            <person name="Dellagostin O."/>
            <person name="de Oliveira A.C."/>
            <person name="Bevan M."/>
            <person name="Bancroft I."/>
            <person name="Minx P."/>
            <person name="Cordum H."/>
            <person name="Wilson R."/>
            <person name="Cheng Z."/>
            <person name="Jin W."/>
            <person name="Jiang J."/>
            <person name="Leong S.A."/>
            <person name="Iwama H."/>
            <person name="Gojobori T."/>
            <person name="Itoh T."/>
            <person name="Niimura Y."/>
            <person name="Fujii Y."/>
            <person name="Habara T."/>
            <person name="Sakai H."/>
            <person name="Sato Y."/>
            <person name="Wilson G."/>
            <person name="Kumar K."/>
            <person name="McCouch S."/>
            <person name="Juretic N."/>
            <person name="Hoen D."/>
            <person name="Wright S."/>
            <person name="Bruskiewich R."/>
            <person name="Bureau T."/>
            <person name="Miyao A."/>
            <person name="Hirochika H."/>
            <person name="Nishikawa T."/>
            <person name="Kadowaki K."/>
            <person name="Sugiura M."/>
            <person name="Burr B."/>
            <person name="Sasaki T."/>
        </authorList>
    </citation>
    <scope>NUCLEOTIDE SEQUENCE [LARGE SCALE GENOMIC DNA]</scope>
    <source>
        <strain evidence="4">cv. Nipponbare</strain>
    </source>
</reference>
<dbReference type="AlphaFoldDB" id="Q6EPH4"/>
<dbReference type="Proteomes" id="UP000000763">
    <property type="component" value="Chromosome 9"/>
</dbReference>
<dbReference type="Gene3D" id="3.90.70.10">
    <property type="entry name" value="Cysteine proteinases"/>
    <property type="match status" value="1"/>
</dbReference>
<feature type="region of interest" description="Disordered" evidence="1">
    <location>
        <begin position="289"/>
        <end position="377"/>
    </location>
</feature>
<sequence length="398" mass="43760">MAKITPNVTVATSTDPIPRSDKRHIARDPDAGTASVIAGGSAAKIAVGSGSGSPADLCRRSARPSTPPAACQPEPPAPTPKAPNTSTALVIAGGGAAKIAVGAGGGAASIRYCPCCKKHQQAMKKLDLWRLPEVLVIHLKRFSYTQFTRNKLETIFFNVLITSKAGWFLQHEGKGWYKFDDDYSCVAPSMNGYLPIPESDDTDMMIIEELCCLTNDRRLLLPSVLFGLIALDKYSDISQEHLFCLHISQDQIRLDGHQSFMCNSMLIAIVINKNNKKKCSIHLSINKPEDGQRWRERRRRRGQGKRQRRRGAEKVTRPGETDGDGGGEGGGGGQRRRGWRRRRGRGRRMATEEVEKVARPGEATTLERKEMPMALEGKEMPMALDVISIGPKTKPLHK</sequence>
<evidence type="ECO:0000313" key="4">
    <source>
        <dbReference type="Proteomes" id="UP000000763"/>
    </source>
</evidence>
<feature type="compositionally biased region" description="Basic residues" evidence="1">
    <location>
        <begin position="334"/>
        <end position="348"/>
    </location>
</feature>